<accession>X1LP92</accession>
<protein>
    <recommendedName>
        <fullName evidence="1">4Fe-4S ferredoxin-type domain-containing protein</fullName>
    </recommendedName>
</protein>
<dbReference type="SUPFAM" id="SSF54862">
    <property type="entry name" value="4Fe-4S ferredoxins"/>
    <property type="match status" value="1"/>
</dbReference>
<evidence type="ECO:0000313" key="2">
    <source>
        <dbReference type="EMBL" id="GAI04215.1"/>
    </source>
</evidence>
<gene>
    <name evidence="2" type="ORF">S06H3_23076</name>
</gene>
<feature type="domain" description="4Fe-4S ferredoxin-type" evidence="1">
    <location>
        <begin position="3"/>
        <end position="32"/>
    </location>
</feature>
<evidence type="ECO:0000259" key="1">
    <source>
        <dbReference type="PROSITE" id="PS51379"/>
    </source>
</evidence>
<dbReference type="Gene3D" id="3.30.70.20">
    <property type="match status" value="1"/>
</dbReference>
<dbReference type="Pfam" id="PF00037">
    <property type="entry name" value="Fer4"/>
    <property type="match status" value="1"/>
</dbReference>
<dbReference type="PROSITE" id="PS51379">
    <property type="entry name" value="4FE4S_FER_2"/>
    <property type="match status" value="1"/>
</dbReference>
<dbReference type="EMBL" id="BARV01012468">
    <property type="protein sequence ID" value="GAI04215.1"/>
    <property type="molecule type" value="Genomic_DNA"/>
</dbReference>
<dbReference type="InterPro" id="IPR017896">
    <property type="entry name" value="4Fe4S_Fe-S-bd"/>
</dbReference>
<reference evidence="2" key="1">
    <citation type="journal article" date="2014" name="Front. Microbiol.">
        <title>High frequency of phylogenetically diverse reductive dehalogenase-homologous genes in deep subseafloor sedimentary metagenomes.</title>
        <authorList>
            <person name="Kawai M."/>
            <person name="Futagami T."/>
            <person name="Toyoda A."/>
            <person name="Takaki Y."/>
            <person name="Nishi S."/>
            <person name="Hori S."/>
            <person name="Arai W."/>
            <person name="Tsubouchi T."/>
            <person name="Morono Y."/>
            <person name="Uchiyama I."/>
            <person name="Ito T."/>
            <person name="Fujiyama A."/>
            <person name="Inagaki F."/>
            <person name="Takami H."/>
        </authorList>
    </citation>
    <scope>NUCLEOTIDE SEQUENCE</scope>
    <source>
        <strain evidence="2">Expedition CK06-06</strain>
    </source>
</reference>
<sequence>EKLKAWVNPDKCMGCGLCVIKCAKKAKIMKPVKTGGSVPREVSTDAVDAVWGQFKGGKHLETGSVMTRALY</sequence>
<organism evidence="2">
    <name type="scientific">marine sediment metagenome</name>
    <dbReference type="NCBI Taxonomy" id="412755"/>
    <lineage>
        <taxon>unclassified sequences</taxon>
        <taxon>metagenomes</taxon>
        <taxon>ecological metagenomes</taxon>
    </lineage>
</organism>
<proteinExistence type="predicted"/>
<name>X1LP92_9ZZZZ</name>
<dbReference type="AlphaFoldDB" id="X1LP92"/>
<feature type="non-terminal residue" evidence="2">
    <location>
        <position position="1"/>
    </location>
</feature>
<comment type="caution">
    <text evidence="2">The sequence shown here is derived from an EMBL/GenBank/DDBJ whole genome shotgun (WGS) entry which is preliminary data.</text>
</comment>